<reference evidence="2" key="3">
    <citation type="submission" date="2020-12" db="UniProtKB">
        <authorList>
            <consortium name="EnsemblPlants"/>
        </authorList>
    </citation>
    <scope>IDENTIFICATION</scope>
</reference>
<keyword evidence="3" id="KW-1185">Reference proteome</keyword>
<dbReference type="EnsemblPlants" id="Pp3c22_7550V3.2">
    <property type="protein sequence ID" value="PAC:32905182.CDS.1"/>
    <property type="gene ID" value="Pp3c22_7550"/>
</dbReference>
<name>A0A2K1IML8_PHYPA</name>
<reference evidence="1 3" key="1">
    <citation type="journal article" date="2008" name="Science">
        <title>The Physcomitrella genome reveals evolutionary insights into the conquest of land by plants.</title>
        <authorList>
            <person name="Rensing S."/>
            <person name="Lang D."/>
            <person name="Zimmer A."/>
            <person name="Terry A."/>
            <person name="Salamov A."/>
            <person name="Shapiro H."/>
            <person name="Nishiyama T."/>
            <person name="Perroud P.-F."/>
            <person name="Lindquist E."/>
            <person name="Kamisugi Y."/>
            <person name="Tanahashi T."/>
            <person name="Sakakibara K."/>
            <person name="Fujita T."/>
            <person name="Oishi K."/>
            <person name="Shin-I T."/>
            <person name="Kuroki Y."/>
            <person name="Toyoda A."/>
            <person name="Suzuki Y."/>
            <person name="Hashimoto A."/>
            <person name="Yamaguchi K."/>
            <person name="Sugano A."/>
            <person name="Kohara Y."/>
            <person name="Fujiyama A."/>
            <person name="Anterola A."/>
            <person name="Aoki S."/>
            <person name="Ashton N."/>
            <person name="Barbazuk W.B."/>
            <person name="Barker E."/>
            <person name="Bennetzen J."/>
            <person name="Bezanilla M."/>
            <person name="Blankenship R."/>
            <person name="Cho S.H."/>
            <person name="Dutcher S."/>
            <person name="Estelle M."/>
            <person name="Fawcett J.A."/>
            <person name="Gundlach H."/>
            <person name="Hanada K."/>
            <person name="Heyl A."/>
            <person name="Hicks K.A."/>
            <person name="Hugh J."/>
            <person name="Lohr M."/>
            <person name="Mayer K."/>
            <person name="Melkozernov A."/>
            <person name="Murata T."/>
            <person name="Nelson D."/>
            <person name="Pils B."/>
            <person name="Prigge M."/>
            <person name="Reiss B."/>
            <person name="Renner T."/>
            <person name="Rombauts S."/>
            <person name="Rushton P."/>
            <person name="Sanderfoot A."/>
            <person name="Schween G."/>
            <person name="Shiu S.-H."/>
            <person name="Stueber K."/>
            <person name="Theodoulou F.L."/>
            <person name="Tu H."/>
            <person name="Van de Peer Y."/>
            <person name="Verrier P.J."/>
            <person name="Waters E."/>
            <person name="Wood A."/>
            <person name="Yang L."/>
            <person name="Cove D."/>
            <person name="Cuming A."/>
            <person name="Hasebe M."/>
            <person name="Lucas S."/>
            <person name="Mishler D.B."/>
            <person name="Reski R."/>
            <person name="Grigoriev I."/>
            <person name="Quatrano R.S."/>
            <person name="Boore J.L."/>
        </authorList>
    </citation>
    <scope>NUCLEOTIDE SEQUENCE [LARGE SCALE GENOMIC DNA]</scope>
    <source>
        <strain evidence="2 3">cv. Gransden 2004</strain>
    </source>
</reference>
<dbReference type="EMBL" id="ABEU02000022">
    <property type="protein sequence ID" value="PNR30521.1"/>
    <property type="molecule type" value="Genomic_DNA"/>
</dbReference>
<proteinExistence type="predicted"/>
<dbReference type="Gramene" id="Pp3c22_7550V3.2">
    <property type="protein sequence ID" value="PAC:32905182.CDS.1"/>
    <property type="gene ID" value="Pp3c22_7550"/>
</dbReference>
<evidence type="ECO:0000313" key="1">
    <source>
        <dbReference type="EMBL" id="PNR30521.1"/>
    </source>
</evidence>
<evidence type="ECO:0000313" key="3">
    <source>
        <dbReference type="Proteomes" id="UP000006727"/>
    </source>
</evidence>
<protein>
    <submittedName>
        <fullName evidence="1 2">Uncharacterized protein</fullName>
    </submittedName>
</protein>
<sequence>MICSSNSSSSTFLQALSKCDVRSDVAEPPAHHCSKSILLQSRTEGHDLKPMRLGLGQRYGFRHYSFPCFTVTAGSSECVWGV</sequence>
<accession>A0A2K1IML8</accession>
<dbReference type="InParanoid" id="A0A2K1IML8"/>
<dbReference type="AlphaFoldDB" id="A0A2K1IML8"/>
<dbReference type="Proteomes" id="UP000006727">
    <property type="component" value="Chromosome 22"/>
</dbReference>
<dbReference type="Gramene" id="Pp3c22_7550V3.1">
    <property type="protein sequence ID" value="PAC:32905181.CDS.1"/>
    <property type="gene ID" value="Pp3c22_7550"/>
</dbReference>
<gene>
    <name evidence="1" type="ORF">PHYPA_026837</name>
</gene>
<evidence type="ECO:0000313" key="2">
    <source>
        <dbReference type="EnsemblPlants" id="PAC:32905181.CDS.1"/>
    </source>
</evidence>
<organism evidence="1">
    <name type="scientific">Physcomitrium patens</name>
    <name type="common">Spreading-leaved earth moss</name>
    <name type="synonym">Physcomitrella patens</name>
    <dbReference type="NCBI Taxonomy" id="3218"/>
    <lineage>
        <taxon>Eukaryota</taxon>
        <taxon>Viridiplantae</taxon>
        <taxon>Streptophyta</taxon>
        <taxon>Embryophyta</taxon>
        <taxon>Bryophyta</taxon>
        <taxon>Bryophytina</taxon>
        <taxon>Bryopsida</taxon>
        <taxon>Funariidae</taxon>
        <taxon>Funariales</taxon>
        <taxon>Funariaceae</taxon>
        <taxon>Physcomitrium</taxon>
    </lineage>
</organism>
<reference evidence="1 3" key="2">
    <citation type="journal article" date="2018" name="Plant J.">
        <title>The Physcomitrella patens chromosome-scale assembly reveals moss genome structure and evolution.</title>
        <authorList>
            <person name="Lang D."/>
            <person name="Ullrich K.K."/>
            <person name="Murat F."/>
            <person name="Fuchs J."/>
            <person name="Jenkins J."/>
            <person name="Haas F.B."/>
            <person name="Piednoel M."/>
            <person name="Gundlach H."/>
            <person name="Van Bel M."/>
            <person name="Meyberg R."/>
            <person name="Vives C."/>
            <person name="Morata J."/>
            <person name="Symeonidi A."/>
            <person name="Hiss M."/>
            <person name="Muchero W."/>
            <person name="Kamisugi Y."/>
            <person name="Saleh O."/>
            <person name="Blanc G."/>
            <person name="Decker E.L."/>
            <person name="van Gessel N."/>
            <person name="Grimwood J."/>
            <person name="Hayes R.D."/>
            <person name="Graham S.W."/>
            <person name="Gunter L.E."/>
            <person name="McDaniel S.F."/>
            <person name="Hoernstein S.N.W."/>
            <person name="Larsson A."/>
            <person name="Li F.W."/>
            <person name="Perroud P.F."/>
            <person name="Phillips J."/>
            <person name="Ranjan P."/>
            <person name="Rokshar D.S."/>
            <person name="Rothfels C.J."/>
            <person name="Schneider L."/>
            <person name="Shu S."/>
            <person name="Stevenson D.W."/>
            <person name="Thummler F."/>
            <person name="Tillich M."/>
            <person name="Villarreal Aguilar J.C."/>
            <person name="Widiez T."/>
            <person name="Wong G.K."/>
            <person name="Wymore A."/>
            <person name="Zhang Y."/>
            <person name="Zimmer A.D."/>
            <person name="Quatrano R.S."/>
            <person name="Mayer K.F.X."/>
            <person name="Goodstein D."/>
            <person name="Casacuberta J.M."/>
            <person name="Vandepoele K."/>
            <person name="Reski R."/>
            <person name="Cuming A.C."/>
            <person name="Tuskan G.A."/>
            <person name="Maumus F."/>
            <person name="Salse J."/>
            <person name="Schmutz J."/>
            <person name="Rensing S.A."/>
        </authorList>
    </citation>
    <scope>NUCLEOTIDE SEQUENCE [LARGE SCALE GENOMIC DNA]</scope>
    <source>
        <strain evidence="2 3">cv. Gransden 2004</strain>
    </source>
</reference>
<dbReference type="PaxDb" id="3218-PP1S12_217V6.1"/>
<dbReference type="EnsemblPlants" id="Pp3c22_7550V3.1">
    <property type="protein sequence ID" value="PAC:32905181.CDS.1"/>
    <property type="gene ID" value="Pp3c22_7550"/>
</dbReference>